<keyword evidence="1" id="KW-0732">Signal</keyword>
<dbReference type="Pfam" id="PF14365">
    <property type="entry name" value="Neprosin_AP"/>
    <property type="match status" value="1"/>
</dbReference>
<dbReference type="AlphaFoldDB" id="A0A2P5E1Q4"/>
<accession>A0A2P5E1Q4</accession>
<evidence type="ECO:0000259" key="2">
    <source>
        <dbReference type="PROSITE" id="PS52045"/>
    </source>
</evidence>
<dbReference type="InterPro" id="IPR004314">
    <property type="entry name" value="Neprosin"/>
</dbReference>
<name>A0A2P5E1Q4_PARAD</name>
<dbReference type="EMBL" id="JXTB01000004">
    <property type="protein sequence ID" value="PON79479.1"/>
    <property type="molecule type" value="Genomic_DNA"/>
</dbReference>
<dbReference type="InterPro" id="IPR025521">
    <property type="entry name" value="Neprosin_propep"/>
</dbReference>
<evidence type="ECO:0000256" key="1">
    <source>
        <dbReference type="SAM" id="SignalP"/>
    </source>
</evidence>
<evidence type="ECO:0000313" key="3">
    <source>
        <dbReference type="EMBL" id="PON79479.1"/>
    </source>
</evidence>
<dbReference type="Pfam" id="PF03080">
    <property type="entry name" value="Neprosin"/>
    <property type="match status" value="1"/>
</dbReference>
<gene>
    <name evidence="3" type="ORF">PanWU01x14_012140</name>
</gene>
<sequence length="411" mass="46126">MITALFILSFCLRSYGYTTLQTANNQRGKDSEIQSQLQNLYPRSPIIKTIQIDNGDIIDCVDINRQPSLDHPLLKNHKVQRIPSVFPSEMMKRNHMKTESESAGFSRTAYCPYGTVPIYRTKKDLVEKAKNVSSQTFRNVGRRSPNTLSTNPDDHQVFLRKNKTKTFRYYGAVASISVYDLNLKQDQSSSANIWVESGPPDLVSVLIAGLMVMLAVSPSINGDSAARLFVYWSVDGGQKTGCYNLHCKGFIQVNPRIAPGSRIWPVSTIGGQTYEMKILIYRDPMTGNWWFVAREQNDMIGYWPKELVPYLGKAATDVAWGGIALAGNDGNRPPMGSGEYPDGFYDRAAYFRDICYLKKGLKQVSPANEYVVDEIVDLSKCYGLQNDKLTRSDFWGYRFAFGGPGGGSRCR</sequence>
<dbReference type="Gene3D" id="3.90.1320.10">
    <property type="entry name" value="Outer-capsid protein sigma 3, large lobe"/>
    <property type="match status" value="1"/>
</dbReference>
<dbReference type="STRING" id="3476.A0A2P5E1Q4"/>
<feature type="signal peptide" evidence="1">
    <location>
        <begin position="1"/>
        <end position="16"/>
    </location>
</feature>
<protein>
    <recommendedName>
        <fullName evidence="2">Neprosin PEP catalytic domain-containing protein</fullName>
    </recommendedName>
</protein>
<dbReference type="PANTHER" id="PTHR31589">
    <property type="entry name" value="PROTEIN, PUTATIVE (DUF239)-RELATED-RELATED"/>
    <property type="match status" value="1"/>
</dbReference>
<reference evidence="4" key="1">
    <citation type="submission" date="2016-06" db="EMBL/GenBank/DDBJ databases">
        <title>Parallel loss of symbiosis genes in relatives of nitrogen-fixing non-legume Parasponia.</title>
        <authorList>
            <person name="Van Velzen R."/>
            <person name="Holmer R."/>
            <person name="Bu F."/>
            <person name="Rutten L."/>
            <person name="Van Zeijl A."/>
            <person name="Liu W."/>
            <person name="Santuari L."/>
            <person name="Cao Q."/>
            <person name="Sharma T."/>
            <person name="Shen D."/>
            <person name="Roswanjaya Y."/>
            <person name="Wardhani T."/>
            <person name="Kalhor M.S."/>
            <person name="Jansen J."/>
            <person name="Van den Hoogen J."/>
            <person name="Gungor B."/>
            <person name="Hartog M."/>
            <person name="Hontelez J."/>
            <person name="Verver J."/>
            <person name="Yang W.-C."/>
            <person name="Schijlen E."/>
            <person name="Repin R."/>
            <person name="Schilthuizen M."/>
            <person name="Schranz E."/>
            <person name="Heidstra R."/>
            <person name="Miyata K."/>
            <person name="Fedorova E."/>
            <person name="Kohlen W."/>
            <person name="Bisseling T."/>
            <person name="Smit S."/>
            <person name="Geurts R."/>
        </authorList>
    </citation>
    <scope>NUCLEOTIDE SEQUENCE [LARGE SCALE GENOMIC DNA]</scope>
    <source>
        <strain evidence="4">cv. WU1-14</strain>
    </source>
</reference>
<evidence type="ECO:0000313" key="4">
    <source>
        <dbReference type="Proteomes" id="UP000237105"/>
    </source>
</evidence>
<comment type="caution">
    <text evidence="3">The sequence shown here is derived from an EMBL/GenBank/DDBJ whole genome shotgun (WGS) entry which is preliminary data.</text>
</comment>
<proteinExistence type="predicted"/>
<dbReference type="Proteomes" id="UP000237105">
    <property type="component" value="Unassembled WGS sequence"/>
</dbReference>
<organism evidence="3 4">
    <name type="scientific">Parasponia andersonii</name>
    <name type="common">Sponia andersonii</name>
    <dbReference type="NCBI Taxonomy" id="3476"/>
    <lineage>
        <taxon>Eukaryota</taxon>
        <taxon>Viridiplantae</taxon>
        <taxon>Streptophyta</taxon>
        <taxon>Embryophyta</taxon>
        <taxon>Tracheophyta</taxon>
        <taxon>Spermatophyta</taxon>
        <taxon>Magnoliopsida</taxon>
        <taxon>eudicotyledons</taxon>
        <taxon>Gunneridae</taxon>
        <taxon>Pentapetalae</taxon>
        <taxon>rosids</taxon>
        <taxon>fabids</taxon>
        <taxon>Rosales</taxon>
        <taxon>Cannabaceae</taxon>
        <taxon>Parasponia</taxon>
    </lineage>
</organism>
<dbReference type="InterPro" id="IPR053168">
    <property type="entry name" value="Glutamic_endopeptidase"/>
</dbReference>
<dbReference type="PROSITE" id="PS52045">
    <property type="entry name" value="NEPROSIN_PEP_CD"/>
    <property type="match status" value="1"/>
</dbReference>
<dbReference type="PANTHER" id="PTHR31589:SF232">
    <property type="entry name" value="NEPROSIN DOMAIN-CONTAINING PROTEIN"/>
    <property type="match status" value="1"/>
</dbReference>
<keyword evidence="4" id="KW-1185">Reference proteome</keyword>
<feature type="chain" id="PRO_5015157434" description="Neprosin PEP catalytic domain-containing protein" evidence="1">
    <location>
        <begin position="17"/>
        <end position="411"/>
    </location>
</feature>
<feature type="domain" description="Neprosin PEP catalytic" evidence="2">
    <location>
        <begin position="149"/>
        <end position="411"/>
    </location>
</feature>
<dbReference type="OrthoDB" id="1166161at2759"/>